<dbReference type="RefSeq" id="WP_394841637.1">
    <property type="nucleotide sequence ID" value="NZ_CP089982.1"/>
</dbReference>
<evidence type="ECO:0000313" key="2">
    <source>
        <dbReference type="EMBL" id="WXA91017.1"/>
    </source>
</evidence>
<sequence>MKGVVVRVVLAVVVLLSVAMARQYSIGARSMSASDAAMSRGDAPAAIDEARAAAEARAPFSPYPDRGFERLTALAQRAEQSGNWGDCARAWRAVRSAALSTRVLEGDGGERLHEANVQLARIGARTRSDVSAATGETLTGPALEEHLREDLARDEHPSALAYAALGAGGILFYLGIAGLLPGGPKRWPAKWMAALVAAGALLAILGCLLA</sequence>
<proteinExistence type="predicted"/>
<evidence type="ECO:0000313" key="3">
    <source>
        <dbReference type="Proteomes" id="UP001379533"/>
    </source>
</evidence>
<reference evidence="2 3" key="1">
    <citation type="submission" date="2021-12" db="EMBL/GenBank/DDBJ databases">
        <title>Discovery of the Pendulisporaceae a myxobacterial family with distinct sporulation behavior and unique specialized metabolism.</title>
        <authorList>
            <person name="Garcia R."/>
            <person name="Popoff A."/>
            <person name="Bader C.D."/>
            <person name="Loehr J."/>
            <person name="Walesch S."/>
            <person name="Walt C."/>
            <person name="Boldt J."/>
            <person name="Bunk B."/>
            <person name="Haeckl F.J.F.P.J."/>
            <person name="Gunesch A.P."/>
            <person name="Birkelbach J."/>
            <person name="Nuebel U."/>
            <person name="Pietschmann T."/>
            <person name="Bach T."/>
            <person name="Mueller R."/>
        </authorList>
    </citation>
    <scope>NUCLEOTIDE SEQUENCE [LARGE SCALE GENOMIC DNA]</scope>
    <source>
        <strain evidence="2 3">MSr12523</strain>
    </source>
</reference>
<keyword evidence="1" id="KW-0472">Membrane</keyword>
<organism evidence="2 3">
    <name type="scientific">Pendulispora brunnea</name>
    <dbReference type="NCBI Taxonomy" id="2905690"/>
    <lineage>
        <taxon>Bacteria</taxon>
        <taxon>Pseudomonadati</taxon>
        <taxon>Myxococcota</taxon>
        <taxon>Myxococcia</taxon>
        <taxon>Myxococcales</taxon>
        <taxon>Sorangiineae</taxon>
        <taxon>Pendulisporaceae</taxon>
        <taxon>Pendulispora</taxon>
    </lineage>
</organism>
<protein>
    <submittedName>
        <fullName evidence="2">Uncharacterized protein</fullName>
    </submittedName>
</protein>
<dbReference type="EMBL" id="CP089982">
    <property type="protein sequence ID" value="WXA91017.1"/>
    <property type="molecule type" value="Genomic_DNA"/>
</dbReference>
<keyword evidence="3" id="KW-1185">Reference proteome</keyword>
<name>A0ABZ2JXD3_9BACT</name>
<gene>
    <name evidence="2" type="ORF">LZC95_31760</name>
</gene>
<feature type="transmembrane region" description="Helical" evidence="1">
    <location>
        <begin position="191"/>
        <end position="209"/>
    </location>
</feature>
<dbReference type="Proteomes" id="UP001379533">
    <property type="component" value="Chromosome"/>
</dbReference>
<feature type="transmembrane region" description="Helical" evidence="1">
    <location>
        <begin position="159"/>
        <end position="179"/>
    </location>
</feature>
<keyword evidence="1" id="KW-1133">Transmembrane helix</keyword>
<accession>A0ABZ2JXD3</accession>
<evidence type="ECO:0000256" key="1">
    <source>
        <dbReference type="SAM" id="Phobius"/>
    </source>
</evidence>
<keyword evidence="1" id="KW-0812">Transmembrane</keyword>